<dbReference type="RefSeq" id="WP_149567721.1">
    <property type="nucleotide sequence ID" value="NZ_CP035807.1"/>
</dbReference>
<dbReference type="InterPro" id="IPR006860">
    <property type="entry name" value="FecR"/>
</dbReference>
<dbReference type="OrthoDB" id="368636at2"/>
<accession>A0A5C1QCQ6</accession>
<evidence type="ECO:0000256" key="1">
    <source>
        <dbReference type="SAM" id="MobiDB-lite"/>
    </source>
</evidence>
<dbReference type="PANTHER" id="PTHR38731:SF1">
    <property type="entry name" value="FECR PROTEIN DOMAIN-CONTAINING PROTEIN"/>
    <property type="match status" value="1"/>
</dbReference>
<gene>
    <name evidence="3" type="ORF">EW093_07095</name>
</gene>
<dbReference type="PANTHER" id="PTHR38731">
    <property type="entry name" value="LIPL45-RELATED LIPOPROTEIN-RELATED"/>
    <property type="match status" value="1"/>
</dbReference>
<evidence type="ECO:0000313" key="4">
    <source>
        <dbReference type="Proteomes" id="UP000323824"/>
    </source>
</evidence>
<dbReference type="Pfam" id="PF04773">
    <property type="entry name" value="FecR"/>
    <property type="match status" value="1"/>
</dbReference>
<proteinExistence type="predicted"/>
<feature type="compositionally biased region" description="Polar residues" evidence="1">
    <location>
        <begin position="217"/>
        <end position="227"/>
    </location>
</feature>
<evidence type="ECO:0000313" key="3">
    <source>
        <dbReference type="EMBL" id="QEN04474.1"/>
    </source>
</evidence>
<feature type="domain" description="FecR protein" evidence="2">
    <location>
        <begin position="55"/>
        <end position="148"/>
    </location>
</feature>
<keyword evidence="4" id="KW-1185">Reference proteome</keyword>
<dbReference type="Proteomes" id="UP000323824">
    <property type="component" value="Chromosome"/>
</dbReference>
<reference evidence="3 4" key="1">
    <citation type="submission" date="2019-02" db="EMBL/GenBank/DDBJ databases">
        <authorList>
            <person name="Fomenkov A."/>
            <person name="Dubinina G."/>
            <person name="Grabovich M."/>
            <person name="Vincze T."/>
            <person name="Roberts R.J."/>
        </authorList>
    </citation>
    <scope>NUCLEOTIDE SEQUENCE [LARGE SCALE GENOMIC DNA]</scope>
    <source>
        <strain evidence="3 4">P</strain>
    </source>
</reference>
<dbReference type="EMBL" id="CP035807">
    <property type="protein sequence ID" value="QEN04474.1"/>
    <property type="molecule type" value="Genomic_DNA"/>
</dbReference>
<feature type="region of interest" description="Disordered" evidence="1">
    <location>
        <begin position="180"/>
        <end position="228"/>
    </location>
</feature>
<organism evidence="3 4">
    <name type="scientific">Thiospirochaeta perfilievii</name>
    <dbReference type="NCBI Taxonomy" id="252967"/>
    <lineage>
        <taxon>Bacteria</taxon>
        <taxon>Pseudomonadati</taxon>
        <taxon>Spirochaetota</taxon>
        <taxon>Spirochaetia</taxon>
        <taxon>Spirochaetales</taxon>
        <taxon>Spirochaetaceae</taxon>
        <taxon>Thiospirochaeta</taxon>
    </lineage>
</organism>
<evidence type="ECO:0000259" key="2">
    <source>
        <dbReference type="Pfam" id="PF04773"/>
    </source>
</evidence>
<dbReference type="AlphaFoldDB" id="A0A5C1QCQ6"/>
<sequence length="253" mass="27042">MKRVLFLSILIFISFSSIFAEVTVVDFFGKVKVRKSGESSWSKIEKGMVIHADSTLSTGFNSQITLDLGNATLDVLPLTRMTLSEITETQDSINTSLFLQGGKIKADVKKIAGKVNDFKIKSPVATASVRGTAFEFSGNKLKVIRGVVAFKPSSEPKAGEKADVPDNNETVGVAVRAGGSTQMISPDSAPVKPRVMVEKERSTTASTKPPVIKKSRQNSLDGQSNSGVPVPSVVESAILGTTRVTITINPIEE</sequence>
<name>A0A5C1QCQ6_9SPIO</name>
<protein>
    <recommendedName>
        <fullName evidence="2">FecR protein domain-containing protein</fullName>
    </recommendedName>
</protein>
<dbReference type="KEGG" id="sper:EW093_07095"/>
<reference evidence="3 4" key="2">
    <citation type="submission" date="2019-09" db="EMBL/GenBank/DDBJ databases">
        <title>Complete Genome Sequence and Methylome Analysis of free living Spirochaetas.</title>
        <authorList>
            <person name="Leshcheva N."/>
            <person name="Mikheeva N."/>
        </authorList>
    </citation>
    <scope>NUCLEOTIDE SEQUENCE [LARGE SCALE GENOMIC DNA]</scope>
    <source>
        <strain evidence="3 4">P</strain>
    </source>
</reference>